<sequence>MGEAPRYLADIAALDNDKLSPFDRWEALRRLHNVDRDALIAANLLPALNNLFESDQDLLRHAALELASAKGAHGGAGGPEASEQASRVTRGLMKVLEAPKDRMDAHSRVLALDGIGVCSTRDDFLCIETVVAATKHEDPEIRKAAARCLGSLRGGGDDVGRSAPRIARKLQPLLQDFDSSVREQVVRSLTSVSTWRDEAAVIAIAMVATKDTSTAVRRAAEECLVELFDEGSMFEADSQRQLDSLRTALSEINVVLDSGLQEVLGLTRVS</sequence>
<dbReference type="Pfam" id="PF13513">
    <property type="entry name" value="HEAT_EZ"/>
    <property type="match status" value="1"/>
</dbReference>
<protein>
    <recommendedName>
        <fullName evidence="2">Condensin complex subunit 1 C-terminal domain-containing protein</fullName>
    </recommendedName>
</protein>
<reference evidence="1" key="1">
    <citation type="submission" date="2021-01" db="EMBL/GenBank/DDBJ databases">
        <authorList>
            <person name="Corre E."/>
            <person name="Pelletier E."/>
            <person name="Niang G."/>
            <person name="Scheremetjew M."/>
            <person name="Finn R."/>
            <person name="Kale V."/>
            <person name="Holt S."/>
            <person name="Cochrane G."/>
            <person name="Meng A."/>
            <person name="Brown T."/>
            <person name="Cohen L."/>
        </authorList>
    </citation>
    <scope>NUCLEOTIDE SEQUENCE</scope>
    <source>
        <strain evidence="1">CCMP644</strain>
    </source>
</reference>
<name>A0A6U2J2T7_HEMAN</name>
<evidence type="ECO:0000313" key="1">
    <source>
        <dbReference type="EMBL" id="CAD8967602.1"/>
    </source>
</evidence>
<dbReference type="EMBL" id="HBFX01030907">
    <property type="protein sequence ID" value="CAD8967602.1"/>
    <property type="molecule type" value="Transcribed_RNA"/>
</dbReference>
<evidence type="ECO:0008006" key="2">
    <source>
        <dbReference type="Google" id="ProtNLM"/>
    </source>
</evidence>
<dbReference type="SUPFAM" id="SSF48371">
    <property type="entry name" value="ARM repeat"/>
    <property type="match status" value="1"/>
</dbReference>
<dbReference type="AlphaFoldDB" id="A0A6U2J2T7"/>
<accession>A0A6U2J2T7</accession>
<gene>
    <name evidence="1" type="ORF">HAND00432_LOCUS18641</name>
</gene>
<dbReference type="InterPro" id="IPR016024">
    <property type="entry name" value="ARM-type_fold"/>
</dbReference>
<proteinExistence type="predicted"/>
<dbReference type="Gene3D" id="1.25.10.10">
    <property type="entry name" value="Leucine-rich Repeat Variant"/>
    <property type="match status" value="1"/>
</dbReference>
<dbReference type="InterPro" id="IPR011989">
    <property type="entry name" value="ARM-like"/>
</dbReference>
<organism evidence="1">
    <name type="scientific">Hemiselmis andersenii</name>
    <name type="common">Cryptophyte alga</name>
    <dbReference type="NCBI Taxonomy" id="464988"/>
    <lineage>
        <taxon>Eukaryota</taxon>
        <taxon>Cryptophyceae</taxon>
        <taxon>Cryptomonadales</taxon>
        <taxon>Hemiselmidaceae</taxon>
        <taxon>Hemiselmis</taxon>
    </lineage>
</organism>